<dbReference type="OrthoDB" id="9794445at2"/>
<dbReference type="SUPFAM" id="SSF53474">
    <property type="entry name" value="alpha/beta-Hydrolases"/>
    <property type="match status" value="1"/>
</dbReference>
<comment type="similarity">
    <text evidence="1">Belongs to the 'GDXG' lipolytic enzyme family.</text>
</comment>
<dbReference type="GO" id="GO:0004806">
    <property type="term" value="F:triacylglycerol lipase activity"/>
    <property type="evidence" value="ECO:0007669"/>
    <property type="project" value="TreeGrafter"/>
</dbReference>
<dbReference type="PANTHER" id="PTHR48081:SF30">
    <property type="entry name" value="ACETYL-HYDROLASE LIPR-RELATED"/>
    <property type="match status" value="1"/>
</dbReference>
<gene>
    <name evidence="4" type="ORF">E4L98_16035</name>
</gene>
<evidence type="ECO:0000259" key="3">
    <source>
        <dbReference type="Pfam" id="PF07859"/>
    </source>
</evidence>
<protein>
    <submittedName>
        <fullName evidence="4">Alpha/beta hydrolase</fullName>
    </submittedName>
</protein>
<evidence type="ECO:0000313" key="4">
    <source>
        <dbReference type="EMBL" id="TFW19585.1"/>
    </source>
</evidence>
<dbReference type="PANTHER" id="PTHR48081">
    <property type="entry name" value="AB HYDROLASE SUPERFAMILY PROTEIN C4A8.06C"/>
    <property type="match status" value="1"/>
</dbReference>
<dbReference type="Proteomes" id="UP000297729">
    <property type="component" value="Unassembled WGS sequence"/>
</dbReference>
<dbReference type="InterPro" id="IPR050300">
    <property type="entry name" value="GDXG_lipolytic_enzyme"/>
</dbReference>
<accession>A0A4Y9SBG0</accession>
<evidence type="ECO:0000256" key="2">
    <source>
        <dbReference type="ARBA" id="ARBA00022801"/>
    </source>
</evidence>
<dbReference type="InterPro" id="IPR013094">
    <property type="entry name" value="AB_hydrolase_3"/>
</dbReference>
<keyword evidence="5" id="KW-1185">Reference proteome</keyword>
<dbReference type="Gene3D" id="3.40.50.1820">
    <property type="entry name" value="alpha/beta hydrolase"/>
    <property type="match status" value="1"/>
</dbReference>
<organism evidence="4 5">
    <name type="scientific">Duganella callida</name>
    <dbReference type="NCBI Taxonomy" id="2561932"/>
    <lineage>
        <taxon>Bacteria</taxon>
        <taxon>Pseudomonadati</taxon>
        <taxon>Pseudomonadota</taxon>
        <taxon>Betaproteobacteria</taxon>
        <taxon>Burkholderiales</taxon>
        <taxon>Oxalobacteraceae</taxon>
        <taxon>Telluria group</taxon>
        <taxon>Duganella</taxon>
    </lineage>
</organism>
<name>A0A4Y9SBG0_9BURK</name>
<dbReference type="AlphaFoldDB" id="A0A4Y9SBG0"/>
<sequence>MPTTTFRITEPERARERALRDHFATFWATAGGSPRTVYDSFIGACPLAAGVQLEAVEDSGVRGWWVRPAASADTKQALLYLHGGGYVLGSAQAYRGFVSQLVSRTGLPALVIDYPLAPEASLPSAPDAALRAWRWLQAQGCTRIAIVGDSAGGGLTLVTLQQLARAAGAAAAPVAGVVFSPWTDLAFTGASMTDPAVTDPLIGRDYLHDCAARYLGGYEARDPLASPLFGDMAGLPPLLIQVGTDERLYDDALQFAARAERAGVSTALEIWEAMHHVFQLDVAHLDSSRVALDRAAQFLRNAFHQGE</sequence>
<comment type="caution">
    <text evidence="4">The sequence shown here is derived from an EMBL/GenBank/DDBJ whole genome shotgun (WGS) entry which is preliminary data.</text>
</comment>
<feature type="domain" description="Alpha/beta hydrolase fold-3" evidence="3">
    <location>
        <begin position="78"/>
        <end position="279"/>
    </location>
</feature>
<keyword evidence="2 4" id="KW-0378">Hydrolase</keyword>
<evidence type="ECO:0000313" key="5">
    <source>
        <dbReference type="Proteomes" id="UP000297729"/>
    </source>
</evidence>
<dbReference type="InterPro" id="IPR029058">
    <property type="entry name" value="AB_hydrolase_fold"/>
</dbReference>
<dbReference type="Pfam" id="PF07859">
    <property type="entry name" value="Abhydrolase_3"/>
    <property type="match status" value="1"/>
</dbReference>
<dbReference type="EMBL" id="SPVG01000166">
    <property type="protein sequence ID" value="TFW19585.1"/>
    <property type="molecule type" value="Genomic_DNA"/>
</dbReference>
<reference evidence="4 5" key="1">
    <citation type="submission" date="2019-03" db="EMBL/GenBank/DDBJ databases">
        <title>Draft Genome Sequence of Duganella callidus sp. nov., a Novel Duganella Species Isolated from Cultivated Soil.</title>
        <authorList>
            <person name="Raths R."/>
            <person name="Peta V."/>
            <person name="Bucking H."/>
        </authorList>
    </citation>
    <scope>NUCLEOTIDE SEQUENCE [LARGE SCALE GENOMIC DNA]</scope>
    <source>
        <strain evidence="4 5">DN04</strain>
    </source>
</reference>
<dbReference type="RefSeq" id="WP_135202559.1">
    <property type="nucleotide sequence ID" value="NZ_SPVG01000166.1"/>
</dbReference>
<evidence type="ECO:0000256" key="1">
    <source>
        <dbReference type="ARBA" id="ARBA00010515"/>
    </source>
</evidence>
<proteinExistence type="inferred from homology"/>